<dbReference type="AlphaFoldDB" id="A0A0J6WTK2"/>
<proteinExistence type="predicted"/>
<dbReference type="InParanoid" id="A0A0J6WTK2"/>
<dbReference type="Proteomes" id="UP000036503">
    <property type="component" value="Unassembled WGS sequence"/>
</dbReference>
<organism evidence="1 2">
    <name type="scientific">Megasphaera cerevisiae DSM 20462</name>
    <dbReference type="NCBI Taxonomy" id="1122219"/>
    <lineage>
        <taxon>Bacteria</taxon>
        <taxon>Bacillati</taxon>
        <taxon>Bacillota</taxon>
        <taxon>Negativicutes</taxon>
        <taxon>Veillonellales</taxon>
        <taxon>Veillonellaceae</taxon>
        <taxon>Megasphaera</taxon>
    </lineage>
</organism>
<dbReference type="EMBL" id="LEKT01000014">
    <property type="protein sequence ID" value="KMO86870.1"/>
    <property type="molecule type" value="Genomic_DNA"/>
</dbReference>
<comment type="caution">
    <text evidence="1">The sequence shown here is derived from an EMBL/GenBank/DDBJ whole genome shotgun (WGS) entry which is preliminary data.</text>
</comment>
<evidence type="ECO:0000313" key="2">
    <source>
        <dbReference type="Proteomes" id="UP000036503"/>
    </source>
</evidence>
<reference evidence="1 2" key="1">
    <citation type="submission" date="2015-06" db="EMBL/GenBank/DDBJ databases">
        <title>Draft genome sequence of beer spoilage bacterium Megasphaera cerevisiae type strain 20462.</title>
        <authorList>
            <person name="Kutumbaka K."/>
            <person name="Pasmowitz J."/>
            <person name="Mategko J."/>
            <person name="Reyes D."/>
            <person name="Friedrich A."/>
            <person name="Han S."/>
            <person name="Martens-Habbena W."/>
            <person name="Neal-McKinney J."/>
            <person name="Janagama H.K."/>
            <person name="Nadala C."/>
            <person name="Samadpour M."/>
        </authorList>
    </citation>
    <scope>NUCLEOTIDE SEQUENCE [LARGE SCALE GENOMIC DNA]</scope>
    <source>
        <strain evidence="1 2">DSM 20462</strain>
    </source>
</reference>
<protein>
    <submittedName>
        <fullName evidence="1">Uncharacterized protein</fullName>
    </submittedName>
</protein>
<dbReference type="OrthoDB" id="1634428at2"/>
<dbReference type="RefSeq" id="WP_048513932.1">
    <property type="nucleotide sequence ID" value="NZ_FUXD01000017.1"/>
</dbReference>
<dbReference type="PATRIC" id="fig|1122219.3.peg.641"/>
<name>A0A0J6WTK2_9FIRM</name>
<evidence type="ECO:0000313" key="1">
    <source>
        <dbReference type="EMBL" id="KMO86870.1"/>
    </source>
</evidence>
<sequence length="148" mass="15580">MSFASNVNYYVCAFDSAGKRIGCDISSCGPDDGKAADIIASAKNKFTDAAVVEILTADIYNQYLAGYVRDMTSGKPIEYVAPEPTAAEKKASQADVVAAKYEPQIAELKDALATATLAGDTATVTELQTEYTALMAAYTAELEAINNG</sequence>
<accession>A0A0J6WTK2</accession>
<gene>
    <name evidence="1" type="ORF">AB840_06020</name>
</gene>
<keyword evidence="2" id="KW-1185">Reference proteome</keyword>